<keyword evidence="4" id="KW-0808">Transferase</keyword>
<comment type="pathway">
    <text evidence="1">Carbohydrate acid metabolism; D-gluconate degradation.</text>
</comment>
<protein>
    <recommendedName>
        <fullName evidence="3">gluconokinase</fullName>
        <ecNumber evidence="3">2.7.1.12</ecNumber>
    </recommendedName>
    <alternativeName>
        <fullName evidence="8">Gluconate kinase</fullName>
    </alternativeName>
</protein>
<evidence type="ECO:0000256" key="2">
    <source>
        <dbReference type="ARBA" id="ARBA00008420"/>
    </source>
</evidence>
<proteinExistence type="inferred from homology"/>
<evidence type="ECO:0000256" key="3">
    <source>
        <dbReference type="ARBA" id="ARBA00012054"/>
    </source>
</evidence>
<dbReference type="InterPro" id="IPR006001">
    <property type="entry name" value="Therm_gnt_kin"/>
</dbReference>
<dbReference type="KEGG" id="ngr:NAEGRDRAFT_72955"/>
<feature type="domain" description="APS kinase" evidence="10">
    <location>
        <begin position="44"/>
        <end position="109"/>
    </location>
</feature>
<dbReference type="InParanoid" id="D2VVB3"/>
<evidence type="ECO:0000256" key="7">
    <source>
        <dbReference type="ARBA" id="ARBA00022840"/>
    </source>
</evidence>
<comment type="similarity">
    <text evidence="2">Belongs to the gluconokinase GntK/GntV family.</text>
</comment>
<dbReference type="Proteomes" id="UP000006671">
    <property type="component" value="Unassembled WGS sequence"/>
</dbReference>
<dbReference type="PANTHER" id="PTHR43442:SF3">
    <property type="entry name" value="GLUCONOKINASE-RELATED"/>
    <property type="match status" value="1"/>
</dbReference>
<evidence type="ECO:0000256" key="8">
    <source>
        <dbReference type="ARBA" id="ARBA00029835"/>
    </source>
</evidence>
<dbReference type="SUPFAM" id="SSF52540">
    <property type="entry name" value="P-loop containing nucleoside triphosphate hydrolases"/>
    <property type="match status" value="1"/>
</dbReference>
<dbReference type="EMBL" id="GG738901">
    <property type="protein sequence ID" value="EFC39279.1"/>
    <property type="molecule type" value="Genomic_DNA"/>
</dbReference>
<dbReference type="Gene3D" id="3.40.50.300">
    <property type="entry name" value="P-loop containing nucleotide triphosphate hydrolases"/>
    <property type="match status" value="1"/>
</dbReference>
<dbReference type="OMA" id="APWLEII"/>
<dbReference type="GeneID" id="8858491"/>
<evidence type="ECO:0000256" key="9">
    <source>
        <dbReference type="ARBA" id="ARBA00048090"/>
    </source>
</evidence>
<dbReference type="AlphaFoldDB" id="D2VVB3"/>
<evidence type="ECO:0000256" key="4">
    <source>
        <dbReference type="ARBA" id="ARBA00022679"/>
    </source>
</evidence>
<dbReference type="CDD" id="cd02021">
    <property type="entry name" value="GntK"/>
    <property type="match status" value="1"/>
</dbReference>
<keyword evidence="12" id="KW-1185">Reference proteome</keyword>
<dbReference type="InterPro" id="IPR027417">
    <property type="entry name" value="P-loop_NTPase"/>
</dbReference>
<dbReference type="InterPro" id="IPR059117">
    <property type="entry name" value="APS_kinase_dom"/>
</dbReference>
<evidence type="ECO:0000259" key="10">
    <source>
        <dbReference type="Pfam" id="PF01583"/>
    </source>
</evidence>
<evidence type="ECO:0000256" key="1">
    <source>
        <dbReference type="ARBA" id="ARBA00004875"/>
    </source>
</evidence>
<dbReference type="GO" id="GO:0005737">
    <property type="term" value="C:cytoplasm"/>
    <property type="evidence" value="ECO:0007669"/>
    <property type="project" value="TreeGrafter"/>
</dbReference>
<comment type="catalytic activity">
    <reaction evidence="9">
        <text>D-gluconate + ATP = 6-phospho-D-gluconate + ADP + H(+)</text>
        <dbReference type="Rhea" id="RHEA:19433"/>
        <dbReference type="ChEBI" id="CHEBI:15378"/>
        <dbReference type="ChEBI" id="CHEBI:18391"/>
        <dbReference type="ChEBI" id="CHEBI:30616"/>
        <dbReference type="ChEBI" id="CHEBI:58759"/>
        <dbReference type="ChEBI" id="CHEBI:456216"/>
        <dbReference type="EC" id="2.7.1.12"/>
    </reaction>
</comment>
<dbReference type="GO" id="GO:0005524">
    <property type="term" value="F:ATP binding"/>
    <property type="evidence" value="ECO:0007669"/>
    <property type="project" value="UniProtKB-KW"/>
</dbReference>
<dbReference type="eggNOG" id="KOG3354">
    <property type="taxonomic scope" value="Eukaryota"/>
</dbReference>
<dbReference type="GO" id="GO:0046316">
    <property type="term" value="F:gluconokinase activity"/>
    <property type="evidence" value="ECO:0007669"/>
    <property type="project" value="UniProtKB-EC"/>
</dbReference>
<dbReference type="Pfam" id="PF01583">
    <property type="entry name" value="APS_kinase"/>
    <property type="match status" value="1"/>
</dbReference>
<dbReference type="PANTHER" id="PTHR43442">
    <property type="entry name" value="GLUCONOKINASE-RELATED"/>
    <property type="match status" value="1"/>
</dbReference>
<evidence type="ECO:0000256" key="5">
    <source>
        <dbReference type="ARBA" id="ARBA00022741"/>
    </source>
</evidence>
<sequence>MEDKQQLQGFDSGCMMMSDKNLNQFTSSENVLNTDERVNDDKYLVIVLFGVCGCGKSTIGEALTQYLNECGGECCFLEGDKFHSKSNVEKMAKGIPLNDQDRRPWLLAIHLQIMNEIKHSNRKIVVVSCSALKNIYRELLVLGDAQLCENEEELLDKPIQHNVNLDINWLFVNLSISQNEAQDRLENRSAHFMNSSLIPSQFETLELTINPTIKNAKLVVVDNQEKDVASVVQQIIQLTKQ</sequence>
<dbReference type="RefSeq" id="XP_002672023.1">
    <property type="nucleotide sequence ID" value="XM_002671977.1"/>
</dbReference>
<dbReference type="VEuPathDB" id="AmoebaDB:NAEGRDRAFT_72955"/>
<organism evidence="12">
    <name type="scientific">Naegleria gruberi</name>
    <name type="common">Amoeba</name>
    <dbReference type="NCBI Taxonomy" id="5762"/>
    <lineage>
        <taxon>Eukaryota</taxon>
        <taxon>Discoba</taxon>
        <taxon>Heterolobosea</taxon>
        <taxon>Tetramitia</taxon>
        <taxon>Eutetramitia</taxon>
        <taxon>Vahlkampfiidae</taxon>
        <taxon>Naegleria</taxon>
    </lineage>
</organism>
<evidence type="ECO:0000313" key="12">
    <source>
        <dbReference type="Proteomes" id="UP000006671"/>
    </source>
</evidence>
<dbReference type="OrthoDB" id="275177at2759"/>
<dbReference type="EC" id="2.7.1.12" evidence="3"/>
<keyword evidence="6" id="KW-0418">Kinase</keyword>
<accession>D2VVB3</accession>
<dbReference type="STRING" id="5762.D2VVB3"/>
<dbReference type="FunCoup" id="D2VVB3">
    <property type="interactions" value="491"/>
</dbReference>
<evidence type="ECO:0000313" key="11">
    <source>
        <dbReference type="EMBL" id="EFC39279.1"/>
    </source>
</evidence>
<keyword evidence="5" id="KW-0547">Nucleotide-binding</keyword>
<keyword evidence="7" id="KW-0067">ATP-binding</keyword>
<reference evidence="11 12" key="1">
    <citation type="journal article" date="2010" name="Cell">
        <title>The genome of Naegleria gruberi illuminates early eukaryotic versatility.</title>
        <authorList>
            <person name="Fritz-Laylin L.K."/>
            <person name="Prochnik S.E."/>
            <person name="Ginger M.L."/>
            <person name="Dacks J.B."/>
            <person name="Carpenter M.L."/>
            <person name="Field M.C."/>
            <person name="Kuo A."/>
            <person name="Paredez A."/>
            <person name="Chapman J."/>
            <person name="Pham J."/>
            <person name="Shu S."/>
            <person name="Neupane R."/>
            <person name="Cipriano M."/>
            <person name="Mancuso J."/>
            <person name="Tu H."/>
            <person name="Salamov A."/>
            <person name="Lindquist E."/>
            <person name="Shapiro H."/>
            <person name="Lucas S."/>
            <person name="Grigoriev I.V."/>
            <person name="Cande W.Z."/>
            <person name="Fulton C."/>
            <person name="Rokhsar D.S."/>
            <person name="Dawson S.C."/>
        </authorList>
    </citation>
    <scope>NUCLEOTIDE SEQUENCE [LARGE SCALE GENOMIC DNA]</scope>
    <source>
        <strain evidence="11 12">NEG-M</strain>
    </source>
</reference>
<evidence type="ECO:0000256" key="6">
    <source>
        <dbReference type="ARBA" id="ARBA00022777"/>
    </source>
</evidence>
<dbReference type="GO" id="GO:0005975">
    <property type="term" value="P:carbohydrate metabolic process"/>
    <property type="evidence" value="ECO:0007669"/>
    <property type="project" value="InterPro"/>
</dbReference>
<gene>
    <name evidence="11" type="ORF">NAEGRDRAFT_72955</name>
</gene>
<name>D2VVB3_NAEGR</name>
<dbReference type="UniPathway" id="UPA00792"/>